<gene>
    <name evidence="1" type="ORF">E6W39_06385</name>
</gene>
<dbReference type="OrthoDB" id="4350281at2"/>
<dbReference type="SUPFAM" id="SSF53448">
    <property type="entry name" value="Nucleotide-diphospho-sugar transferases"/>
    <property type="match status" value="1"/>
</dbReference>
<dbReference type="InterPro" id="IPR029044">
    <property type="entry name" value="Nucleotide-diphossugar_trans"/>
</dbReference>
<organism evidence="1 2">
    <name type="scientific">Kitasatospora acidiphila</name>
    <dbReference type="NCBI Taxonomy" id="2567942"/>
    <lineage>
        <taxon>Bacteria</taxon>
        <taxon>Bacillati</taxon>
        <taxon>Actinomycetota</taxon>
        <taxon>Actinomycetes</taxon>
        <taxon>Kitasatosporales</taxon>
        <taxon>Streptomycetaceae</taxon>
        <taxon>Kitasatospora</taxon>
    </lineage>
</organism>
<dbReference type="AlphaFoldDB" id="A0A540WDR4"/>
<keyword evidence="1" id="KW-0808">Transferase</keyword>
<dbReference type="EMBL" id="VIGB01000003">
    <property type="protein sequence ID" value="TQF07171.1"/>
    <property type="molecule type" value="Genomic_DNA"/>
</dbReference>
<sequence length="306" mass="33221">MVYEPNSRAYGQTLPIVVPVGPGHDPRAAVESSLRSSRGDGAHPSTLHIVILNGSREPAVEPGLLVRELTSLTPDLAVAVIPADVGYVRAVRAGLGIASRLGCHADLVGFLDADALLCDLGHWSVLAKALSLNPMLDAVSGLVIHEHCEVWETPSSQRFIEAVARVVGVVEKPYIQGGAGGTLARRQVFEQAVDQALAMGTLIGPTLSATSLAAGREIRATSRLLCRHTPRRTLNEWVVSVTAYEKSWRALVREYGSDIERPWQQFLHVAEECVRTDHELARDLAHCQELRRQVVAAVEHGERLPE</sequence>
<dbReference type="GO" id="GO:0016740">
    <property type="term" value="F:transferase activity"/>
    <property type="evidence" value="ECO:0007669"/>
    <property type="project" value="UniProtKB-KW"/>
</dbReference>
<protein>
    <submittedName>
        <fullName evidence="1">Glycosyltransferase family 2 protein</fullName>
    </submittedName>
</protein>
<dbReference type="Proteomes" id="UP000319103">
    <property type="component" value="Unassembled WGS sequence"/>
</dbReference>
<evidence type="ECO:0000313" key="1">
    <source>
        <dbReference type="EMBL" id="TQF07171.1"/>
    </source>
</evidence>
<keyword evidence="2" id="KW-1185">Reference proteome</keyword>
<reference evidence="1 2" key="1">
    <citation type="submission" date="2019-06" db="EMBL/GenBank/DDBJ databases">
        <title>Description of Kitasatospora acidophila sp. nov. isolated from pine grove soil, and reclassification of Streptomyces novaecaesareae to Kitasatospora novaeceasareae comb. nov.</title>
        <authorList>
            <person name="Kim M.J."/>
        </authorList>
    </citation>
    <scope>NUCLEOTIDE SEQUENCE [LARGE SCALE GENOMIC DNA]</scope>
    <source>
        <strain evidence="1 2">MMS16-CNU292</strain>
    </source>
</reference>
<proteinExistence type="predicted"/>
<accession>A0A540WDR4</accession>
<evidence type="ECO:0000313" key="2">
    <source>
        <dbReference type="Proteomes" id="UP000319103"/>
    </source>
</evidence>
<name>A0A540WDR4_9ACTN</name>
<comment type="caution">
    <text evidence="1">The sequence shown here is derived from an EMBL/GenBank/DDBJ whole genome shotgun (WGS) entry which is preliminary data.</text>
</comment>